<evidence type="ECO:0000313" key="3">
    <source>
        <dbReference type="Proteomes" id="UP000239706"/>
    </source>
</evidence>
<sequence length="230" mass="27445">MMVSPETYMSFLQDKNYEELIKERDSLIDEIKEYEETSDNLIDINISPSREIIYKYNHLYLSKVCELLSERFTDKDFSNISNNFMNNEWIHILKEYLIEKNLFGIWTNENIEQRKKGKEFTLSDHVKGLIYSSLSNQRPWKGIVVNMDKIENIFYDFDVYKIKAENPEKFINEIRQIKCGNRNISQQMKSLSSNIATMEEIEKDYGSQMFIYVGSLLEIVWEVEIIHLQQ</sequence>
<accession>A0A2T0B5X5</accession>
<feature type="coiled-coil region" evidence="1">
    <location>
        <begin position="17"/>
        <end position="44"/>
    </location>
</feature>
<evidence type="ECO:0000313" key="2">
    <source>
        <dbReference type="EMBL" id="PRR79289.1"/>
    </source>
</evidence>
<keyword evidence="3" id="KW-1185">Reference proteome</keyword>
<comment type="caution">
    <text evidence="2">The sequence shown here is derived from an EMBL/GenBank/DDBJ whole genome shotgun (WGS) entry which is preliminary data.</text>
</comment>
<protein>
    <submittedName>
        <fullName evidence="2">Uncharacterized protein</fullName>
    </submittedName>
</protein>
<reference evidence="2 3" key="1">
    <citation type="submission" date="2018-03" db="EMBL/GenBank/DDBJ databases">
        <title>Genome sequence of Clostridium liquoris DSM 100320.</title>
        <authorList>
            <person name="Poehlein A."/>
            <person name="Daniel R."/>
        </authorList>
    </citation>
    <scope>NUCLEOTIDE SEQUENCE [LARGE SCALE GENOMIC DNA]</scope>
    <source>
        <strain evidence="2 3">DSM 100320</strain>
    </source>
</reference>
<keyword evidence="1" id="KW-0175">Coiled coil</keyword>
<dbReference type="Proteomes" id="UP000239706">
    <property type="component" value="Unassembled WGS sequence"/>
</dbReference>
<gene>
    <name evidence="2" type="ORF">CLLI_09630</name>
</gene>
<proteinExistence type="predicted"/>
<name>A0A2T0B5X5_9CLOT</name>
<organism evidence="2 3">
    <name type="scientific">Clostridium liquoris</name>
    <dbReference type="NCBI Taxonomy" id="1289519"/>
    <lineage>
        <taxon>Bacteria</taxon>
        <taxon>Bacillati</taxon>
        <taxon>Bacillota</taxon>
        <taxon>Clostridia</taxon>
        <taxon>Eubacteriales</taxon>
        <taxon>Clostridiaceae</taxon>
        <taxon>Clostridium</taxon>
    </lineage>
</organism>
<dbReference type="RefSeq" id="WP_106063110.1">
    <property type="nucleotide sequence ID" value="NZ_PVXO01000028.1"/>
</dbReference>
<dbReference type="OrthoDB" id="9797894at2"/>
<dbReference type="AlphaFoldDB" id="A0A2T0B5X5"/>
<evidence type="ECO:0000256" key="1">
    <source>
        <dbReference type="SAM" id="Coils"/>
    </source>
</evidence>
<dbReference type="EMBL" id="PVXO01000028">
    <property type="protein sequence ID" value="PRR79289.1"/>
    <property type="molecule type" value="Genomic_DNA"/>
</dbReference>